<keyword evidence="9" id="KW-0131">Cell cycle</keyword>
<evidence type="ECO:0000259" key="12">
    <source>
        <dbReference type="Pfam" id="PF05698"/>
    </source>
</evidence>
<dbReference type="STRING" id="1941349.STSP1_00454"/>
<dbReference type="SUPFAM" id="SSF102735">
    <property type="entry name" value="Trigger factor ribosome-binding domain"/>
    <property type="match status" value="1"/>
</dbReference>
<gene>
    <name evidence="9 13" type="primary">tig</name>
    <name evidence="13" type="ORF">STSP1_00454</name>
</gene>
<dbReference type="GO" id="GO:0015031">
    <property type="term" value="P:protein transport"/>
    <property type="evidence" value="ECO:0007669"/>
    <property type="project" value="UniProtKB-UniRule"/>
</dbReference>
<dbReference type="PANTHER" id="PTHR30560">
    <property type="entry name" value="TRIGGER FACTOR CHAPERONE AND PEPTIDYL-PROLYL CIS/TRANS ISOMERASE"/>
    <property type="match status" value="1"/>
</dbReference>
<comment type="function">
    <text evidence="9">Involved in protein export. Acts as a chaperone by maintaining the newly synthesized protein in an open conformation. Functions as a peptidyl-prolyl cis-trans isomerase.</text>
</comment>
<proteinExistence type="inferred from homology"/>
<dbReference type="HAMAP" id="MF_00303">
    <property type="entry name" value="Trigger_factor_Tig"/>
    <property type="match status" value="1"/>
</dbReference>
<dbReference type="InterPro" id="IPR036611">
    <property type="entry name" value="Trigger_fac_ribosome-bd_sf"/>
</dbReference>
<evidence type="ECO:0000313" key="14">
    <source>
        <dbReference type="Proteomes" id="UP000193334"/>
    </source>
</evidence>
<feature type="compositionally biased region" description="Acidic residues" evidence="10">
    <location>
        <begin position="444"/>
        <end position="469"/>
    </location>
</feature>
<evidence type="ECO:0000259" key="11">
    <source>
        <dbReference type="Pfam" id="PF05697"/>
    </source>
</evidence>
<dbReference type="KEGG" id="pbp:STSP1_00454"/>
<dbReference type="SUPFAM" id="SSF54534">
    <property type="entry name" value="FKBP-like"/>
    <property type="match status" value="1"/>
</dbReference>
<dbReference type="AlphaFoldDB" id="A0A1W6LK15"/>
<protein>
    <recommendedName>
        <fullName evidence="4 9">Trigger factor</fullName>
        <shortName evidence="9">TF</shortName>
        <ecNumber evidence="3 9">5.2.1.8</ecNumber>
    </recommendedName>
    <alternativeName>
        <fullName evidence="8 9">PPIase</fullName>
    </alternativeName>
</protein>
<keyword evidence="7 9" id="KW-0413">Isomerase</keyword>
<evidence type="ECO:0000256" key="4">
    <source>
        <dbReference type="ARBA" id="ARBA00016902"/>
    </source>
</evidence>
<dbReference type="EC" id="5.2.1.8" evidence="3 9"/>
<dbReference type="GO" id="GO:0051083">
    <property type="term" value="P:'de novo' cotranslational protein folding"/>
    <property type="evidence" value="ECO:0007669"/>
    <property type="project" value="TreeGrafter"/>
</dbReference>
<keyword evidence="6 9" id="KW-0143">Chaperone</keyword>
<evidence type="ECO:0000256" key="3">
    <source>
        <dbReference type="ARBA" id="ARBA00013194"/>
    </source>
</evidence>
<dbReference type="GO" id="GO:0005737">
    <property type="term" value="C:cytoplasm"/>
    <property type="evidence" value="ECO:0007669"/>
    <property type="project" value="UniProtKB-SubCell"/>
</dbReference>
<keyword evidence="5 9" id="KW-0697">Rotamase</keyword>
<keyword evidence="9" id="KW-0963">Cytoplasm</keyword>
<evidence type="ECO:0000256" key="6">
    <source>
        <dbReference type="ARBA" id="ARBA00023186"/>
    </source>
</evidence>
<evidence type="ECO:0000256" key="1">
    <source>
        <dbReference type="ARBA" id="ARBA00000971"/>
    </source>
</evidence>
<evidence type="ECO:0000256" key="9">
    <source>
        <dbReference type="HAMAP-Rule" id="MF_00303"/>
    </source>
</evidence>
<dbReference type="InterPro" id="IPR008881">
    <property type="entry name" value="Trigger_fac_ribosome-bd_bac"/>
</dbReference>
<dbReference type="EMBL" id="CP021023">
    <property type="protein sequence ID" value="ARN56083.1"/>
    <property type="molecule type" value="Genomic_DNA"/>
</dbReference>
<name>A0A1W6LK15_9BACT</name>
<dbReference type="PANTHER" id="PTHR30560:SF3">
    <property type="entry name" value="TRIGGER FACTOR-LIKE PROTEIN TIG, CHLOROPLASTIC"/>
    <property type="match status" value="1"/>
</dbReference>
<dbReference type="RefSeq" id="WP_085754798.1">
    <property type="nucleotide sequence ID" value="NZ_CP021023.1"/>
</dbReference>
<dbReference type="GO" id="GO:0051301">
    <property type="term" value="P:cell division"/>
    <property type="evidence" value="ECO:0007669"/>
    <property type="project" value="UniProtKB-KW"/>
</dbReference>
<dbReference type="InterPro" id="IPR037041">
    <property type="entry name" value="Trigger_fac_C_sf"/>
</dbReference>
<feature type="domain" description="Trigger factor C-terminal" evidence="12">
    <location>
        <begin position="278"/>
        <end position="435"/>
    </location>
</feature>
<evidence type="ECO:0000256" key="10">
    <source>
        <dbReference type="SAM" id="MobiDB-lite"/>
    </source>
</evidence>
<keyword evidence="9" id="KW-0132">Cell division</keyword>
<dbReference type="SUPFAM" id="SSF109998">
    <property type="entry name" value="Triger factor/SurA peptide-binding domain-like"/>
    <property type="match status" value="1"/>
</dbReference>
<comment type="catalytic activity">
    <reaction evidence="1 9">
        <text>[protein]-peptidylproline (omega=180) = [protein]-peptidylproline (omega=0)</text>
        <dbReference type="Rhea" id="RHEA:16237"/>
        <dbReference type="Rhea" id="RHEA-COMP:10747"/>
        <dbReference type="Rhea" id="RHEA-COMP:10748"/>
        <dbReference type="ChEBI" id="CHEBI:83833"/>
        <dbReference type="ChEBI" id="CHEBI:83834"/>
        <dbReference type="EC" id="5.2.1.8"/>
    </reaction>
</comment>
<dbReference type="InterPro" id="IPR008880">
    <property type="entry name" value="Trigger_fac_C"/>
</dbReference>
<dbReference type="GO" id="GO:0043335">
    <property type="term" value="P:protein unfolding"/>
    <property type="evidence" value="ECO:0007669"/>
    <property type="project" value="TreeGrafter"/>
</dbReference>
<dbReference type="GO" id="GO:0044183">
    <property type="term" value="F:protein folding chaperone"/>
    <property type="evidence" value="ECO:0007669"/>
    <property type="project" value="TreeGrafter"/>
</dbReference>
<dbReference type="Proteomes" id="UP000193334">
    <property type="component" value="Chromosome"/>
</dbReference>
<evidence type="ECO:0000256" key="5">
    <source>
        <dbReference type="ARBA" id="ARBA00023110"/>
    </source>
</evidence>
<dbReference type="Gene3D" id="3.10.50.40">
    <property type="match status" value="1"/>
</dbReference>
<evidence type="ECO:0000256" key="8">
    <source>
        <dbReference type="ARBA" id="ARBA00029986"/>
    </source>
</evidence>
<organism evidence="13 14">
    <name type="scientific">Sedimentisphaera salicampi</name>
    <dbReference type="NCBI Taxonomy" id="1941349"/>
    <lineage>
        <taxon>Bacteria</taxon>
        <taxon>Pseudomonadati</taxon>
        <taxon>Planctomycetota</taxon>
        <taxon>Phycisphaerae</taxon>
        <taxon>Sedimentisphaerales</taxon>
        <taxon>Sedimentisphaeraceae</taxon>
        <taxon>Sedimentisphaera</taxon>
    </lineage>
</organism>
<feature type="region of interest" description="Disordered" evidence="10">
    <location>
        <begin position="437"/>
        <end position="469"/>
    </location>
</feature>
<dbReference type="GO" id="GO:0043022">
    <property type="term" value="F:ribosome binding"/>
    <property type="evidence" value="ECO:0007669"/>
    <property type="project" value="TreeGrafter"/>
</dbReference>
<dbReference type="PIRSF" id="PIRSF003095">
    <property type="entry name" value="Trigger_factor"/>
    <property type="match status" value="1"/>
</dbReference>
<feature type="domain" description="Trigger factor ribosome-binding bacterial" evidence="11">
    <location>
        <begin position="12"/>
        <end position="156"/>
    </location>
</feature>
<dbReference type="Pfam" id="PF05698">
    <property type="entry name" value="Trigger_C"/>
    <property type="match status" value="1"/>
</dbReference>
<dbReference type="NCBIfam" id="TIGR00115">
    <property type="entry name" value="tig"/>
    <property type="match status" value="1"/>
</dbReference>
<dbReference type="InterPro" id="IPR005215">
    <property type="entry name" value="Trig_fac"/>
</dbReference>
<evidence type="ECO:0000313" key="13">
    <source>
        <dbReference type="EMBL" id="ARN56083.1"/>
    </source>
</evidence>
<accession>A0A1W6LK15</accession>
<comment type="similarity">
    <text evidence="2 9">Belongs to the FKBP-type PPIase family. Tig subfamily.</text>
</comment>
<evidence type="ECO:0000256" key="2">
    <source>
        <dbReference type="ARBA" id="ARBA00005464"/>
    </source>
</evidence>
<dbReference type="InterPro" id="IPR046357">
    <property type="entry name" value="PPIase_dom_sf"/>
</dbReference>
<dbReference type="Gene3D" id="3.30.70.1050">
    <property type="entry name" value="Trigger factor ribosome-binding domain"/>
    <property type="match status" value="1"/>
</dbReference>
<dbReference type="Pfam" id="PF05697">
    <property type="entry name" value="Trigger_N"/>
    <property type="match status" value="1"/>
</dbReference>
<dbReference type="Gene3D" id="1.10.3120.10">
    <property type="entry name" value="Trigger factor, C-terminal domain"/>
    <property type="match status" value="1"/>
</dbReference>
<dbReference type="InterPro" id="IPR027304">
    <property type="entry name" value="Trigger_fact/SurA_dom_sf"/>
</dbReference>
<comment type="domain">
    <text evidence="9">Consists of 3 domains; the N-terminus binds the ribosome, the middle domain has PPIase activity, while the C-terminus has intrinsic chaperone activity on its own.</text>
</comment>
<evidence type="ECO:0000256" key="7">
    <source>
        <dbReference type="ARBA" id="ARBA00023235"/>
    </source>
</evidence>
<reference evidence="14" key="1">
    <citation type="submission" date="2017-04" db="EMBL/GenBank/DDBJ databases">
        <title>Comparative genomics and description of representatives of a novel lineage of planctomycetes thriving in anoxic sediments.</title>
        <authorList>
            <person name="Spring S."/>
            <person name="Bunk B."/>
            <person name="Sproer C."/>
        </authorList>
    </citation>
    <scope>NUCLEOTIDE SEQUENCE [LARGE SCALE GENOMIC DNA]</scope>
    <source>
        <strain evidence="14">ST-PulAB-D4</strain>
    </source>
</reference>
<sequence>MSEETANKLDINVSTEKVGPCRMKVTIEVPEDTIKNVLSEQYSDLQKEVVLPGFRRGRAPRRLIQKRFGSEIQEQAKLKLLSDCTDQALEEENLETLGEPDIDHENLELPEEGAFTYDFEVNVRPEIELPEIEGIEIEKPVHKMADDFVDNQLEQIQKRFAEWVNRDENEPVEKDDQIIADIVVTPEGEEPVTAEESELFVSSGQGFSGKVPVEDLDKLLAGKKIGEEAETETDVPEDFFNDQFKGKKCKVKIKIKEIKYNKLPELNDEFAAKIGFDSMDQVKERIAEYGKQDAERQTQSALSQNVKDYLLENCEFELPENLVSEQADSVMKREYTRLMMQGYGEEELKRQLEQIQARSKDNARNMLKSVFIMDAIADKYDIEVTQEEMNGYIAQTAAQQGRRPEKVREELYKDGSLQEFTMQAREQKCIDMIIEKANVKEVSPEENTDENQQESEGENSQENSQEDSE</sequence>
<comment type="subcellular location">
    <subcellularLocation>
        <location evidence="9">Cytoplasm</location>
    </subcellularLocation>
    <text evidence="9">About half TF is bound to the ribosome near the polypeptide exit tunnel while the other half is free in the cytoplasm.</text>
</comment>
<dbReference type="GO" id="GO:0003755">
    <property type="term" value="F:peptidyl-prolyl cis-trans isomerase activity"/>
    <property type="evidence" value="ECO:0007669"/>
    <property type="project" value="UniProtKB-UniRule"/>
</dbReference>
<keyword evidence="14" id="KW-1185">Reference proteome</keyword>